<evidence type="ECO:0000313" key="7">
    <source>
        <dbReference type="Proteomes" id="UP001154282"/>
    </source>
</evidence>
<dbReference type="EMBL" id="CAMGYJ010000008">
    <property type="protein sequence ID" value="CAI0464376.1"/>
    <property type="molecule type" value="Genomic_DNA"/>
</dbReference>
<dbReference type="Proteomes" id="UP001154282">
    <property type="component" value="Unassembled WGS sequence"/>
</dbReference>
<feature type="compositionally biased region" description="Polar residues" evidence="4">
    <location>
        <begin position="216"/>
        <end position="225"/>
    </location>
</feature>
<reference evidence="6" key="1">
    <citation type="submission" date="2022-08" db="EMBL/GenBank/DDBJ databases">
        <authorList>
            <person name="Gutierrez-Valencia J."/>
        </authorList>
    </citation>
    <scope>NUCLEOTIDE SEQUENCE</scope>
</reference>
<feature type="domain" description="RRM" evidence="5">
    <location>
        <begin position="121"/>
        <end position="198"/>
    </location>
</feature>
<evidence type="ECO:0000256" key="4">
    <source>
        <dbReference type="SAM" id="MobiDB-lite"/>
    </source>
</evidence>
<evidence type="ECO:0000313" key="6">
    <source>
        <dbReference type="EMBL" id="CAI0464376.1"/>
    </source>
</evidence>
<name>A0AAV0P1Z9_9ROSI</name>
<dbReference type="PANTHER" id="PTHR48032">
    <property type="entry name" value="RNA-BINDING PROTEIN MUSASHI HOMOLOG RBP6"/>
    <property type="match status" value="1"/>
</dbReference>
<organism evidence="6 7">
    <name type="scientific">Linum tenue</name>
    <dbReference type="NCBI Taxonomy" id="586396"/>
    <lineage>
        <taxon>Eukaryota</taxon>
        <taxon>Viridiplantae</taxon>
        <taxon>Streptophyta</taxon>
        <taxon>Embryophyta</taxon>
        <taxon>Tracheophyta</taxon>
        <taxon>Spermatophyta</taxon>
        <taxon>Magnoliopsida</taxon>
        <taxon>eudicotyledons</taxon>
        <taxon>Gunneridae</taxon>
        <taxon>Pentapetalae</taxon>
        <taxon>rosids</taxon>
        <taxon>fabids</taxon>
        <taxon>Malpighiales</taxon>
        <taxon>Linaceae</taxon>
        <taxon>Linum</taxon>
    </lineage>
</organism>
<dbReference type="PANTHER" id="PTHR48032:SF12">
    <property type="entry name" value="RRM DOMAIN-CONTAINING PROTEIN"/>
    <property type="match status" value="1"/>
</dbReference>
<keyword evidence="7" id="KW-1185">Reference proteome</keyword>
<comment type="caution">
    <text evidence="6">The sequence shown here is derived from an EMBL/GenBank/DDBJ whole genome shotgun (WGS) entry which is preliminary data.</text>
</comment>
<feature type="domain" description="RRM" evidence="5">
    <location>
        <begin position="6"/>
        <end position="82"/>
    </location>
</feature>
<keyword evidence="2 3" id="KW-0694">RNA-binding</keyword>
<feature type="region of interest" description="Disordered" evidence="4">
    <location>
        <begin position="206"/>
        <end position="226"/>
    </location>
</feature>
<dbReference type="FunFam" id="3.30.70.330:FF:000040">
    <property type="entry name" value="Heterogeneous nuclear ribonucleoprotein A2/B1"/>
    <property type="match status" value="1"/>
</dbReference>
<dbReference type="SMART" id="SM00360">
    <property type="entry name" value="RRM"/>
    <property type="match status" value="2"/>
</dbReference>
<accession>A0AAV0P1Z9</accession>
<dbReference type="InterPro" id="IPR035979">
    <property type="entry name" value="RBD_domain_sf"/>
</dbReference>
<sequence>MDFDKAKLFIGGISRDTSEDALRVHFSRYGDVAGSLVARDKTTKIPRGFGFVWFYDPSFADRALRETHVIMGRTVEVKKAIPRSDQLQYHHQQQNLNQQKHSEIDRNSSSVSSNNISVRTKKIFVGGLSADLTQAQFRNYFERFGKIVDVVVMQDSSTNRPRGFGFVTFDAEESVNKVMLNPFHELNGRQVEVKRAVPRDEVTINRNNALGRENTKGGSSSRTSDQGMLQSYSYGSGYQLYPTYAPVSAYMGGYPYGTGLYSSGYPVFGYGRGGYGIAPMATGSPWSGPLMAGTSFSPYLYPAYPNGGYADLSSMVLGGTGHQLSHMVAPQVEGVALQVQSLSLKDGAAGSASS</sequence>
<dbReference type="SUPFAM" id="SSF54928">
    <property type="entry name" value="RNA-binding domain, RBD"/>
    <property type="match status" value="2"/>
</dbReference>
<feature type="region of interest" description="Disordered" evidence="4">
    <location>
        <begin position="86"/>
        <end position="112"/>
    </location>
</feature>
<keyword evidence="1" id="KW-0677">Repeat</keyword>
<proteinExistence type="predicted"/>
<dbReference type="GO" id="GO:0006417">
    <property type="term" value="P:regulation of translation"/>
    <property type="evidence" value="ECO:0007669"/>
    <property type="project" value="TreeGrafter"/>
</dbReference>
<dbReference type="Pfam" id="PF00076">
    <property type="entry name" value="RRM_1"/>
    <property type="match status" value="2"/>
</dbReference>
<evidence type="ECO:0000256" key="2">
    <source>
        <dbReference type="ARBA" id="ARBA00022884"/>
    </source>
</evidence>
<dbReference type="AlphaFoldDB" id="A0AAV0P1Z9"/>
<dbReference type="InterPro" id="IPR012677">
    <property type="entry name" value="Nucleotide-bd_a/b_plait_sf"/>
</dbReference>
<evidence type="ECO:0000259" key="5">
    <source>
        <dbReference type="PROSITE" id="PS50102"/>
    </source>
</evidence>
<evidence type="ECO:0000256" key="3">
    <source>
        <dbReference type="PROSITE-ProRule" id="PRU00176"/>
    </source>
</evidence>
<dbReference type="PROSITE" id="PS50102">
    <property type="entry name" value="RRM"/>
    <property type="match status" value="2"/>
</dbReference>
<dbReference type="Gene3D" id="3.30.70.330">
    <property type="match status" value="2"/>
</dbReference>
<dbReference type="GO" id="GO:0003729">
    <property type="term" value="F:mRNA binding"/>
    <property type="evidence" value="ECO:0007669"/>
    <property type="project" value="TreeGrafter"/>
</dbReference>
<evidence type="ECO:0000256" key="1">
    <source>
        <dbReference type="ARBA" id="ARBA00022737"/>
    </source>
</evidence>
<protein>
    <recommendedName>
        <fullName evidence="5">RRM domain-containing protein</fullName>
    </recommendedName>
</protein>
<dbReference type="CDD" id="cd12330">
    <property type="entry name" value="RRM2_Hrp1p"/>
    <property type="match status" value="1"/>
</dbReference>
<gene>
    <name evidence="6" type="ORF">LITE_LOCUS36166</name>
</gene>
<dbReference type="InterPro" id="IPR000504">
    <property type="entry name" value="RRM_dom"/>
</dbReference>
<feature type="compositionally biased region" description="Low complexity" evidence="4">
    <location>
        <begin position="86"/>
        <end position="99"/>
    </location>
</feature>